<keyword evidence="3" id="KW-1185">Reference proteome</keyword>
<dbReference type="RefSeq" id="WP_354024701.1">
    <property type="nucleotide sequence ID" value="NZ_JBEPSJ010000002.1"/>
</dbReference>
<dbReference type="EMBL" id="JBEPSJ010000002">
    <property type="protein sequence ID" value="MET4582516.1"/>
    <property type="molecule type" value="Genomic_DNA"/>
</dbReference>
<feature type="domain" description="Helicase XPB/Ssl2 N-terminal" evidence="1">
    <location>
        <begin position="359"/>
        <end position="480"/>
    </location>
</feature>
<reference evidence="2 3" key="1">
    <citation type="submission" date="2024-06" db="EMBL/GenBank/DDBJ databases">
        <title>Sorghum-associated microbial communities from plants grown in Nebraska, USA.</title>
        <authorList>
            <person name="Schachtman D."/>
        </authorList>
    </citation>
    <scope>NUCLEOTIDE SEQUENCE [LARGE SCALE GENOMIC DNA]</scope>
    <source>
        <strain evidence="2 3">2857</strain>
    </source>
</reference>
<name>A0ABV2QN88_9MICO</name>
<accession>A0ABV2QN88</accession>
<protein>
    <recommendedName>
        <fullName evidence="1">Helicase XPB/Ssl2 N-terminal domain-containing protein</fullName>
    </recommendedName>
</protein>
<organism evidence="2 3">
    <name type="scientific">Conyzicola nivalis</name>
    <dbReference type="NCBI Taxonomy" id="1477021"/>
    <lineage>
        <taxon>Bacteria</taxon>
        <taxon>Bacillati</taxon>
        <taxon>Actinomycetota</taxon>
        <taxon>Actinomycetes</taxon>
        <taxon>Micrococcales</taxon>
        <taxon>Microbacteriaceae</taxon>
        <taxon>Conyzicola</taxon>
    </lineage>
</organism>
<evidence type="ECO:0000313" key="2">
    <source>
        <dbReference type="EMBL" id="MET4582516.1"/>
    </source>
</evidence>
<dbReference type="Proteomes" id="UP001549257">
    <property type="component" value="Unassembled WGS sequence"/>
</dbReference>
<evidence type="ECO:0000313" key="3">
    <source>
        <dbReference type="Proteomes" id="UP001549257"/>
    </source>
</evidence>
<sequence>MPTSSTSTLALAGRLRALGDTELGGLLRARSVRDAGIGDFFDLAEKLLDRVSIHAALTRLDRPTLTMLAVLAERGEEPATDGAATASEISTRLAQLGVPADEPTASRQLETLAHLALAGETDGGWRTWDTVIDELRDWPSQGLPTLDELAAPWHPQHHVEIDADQGTTNALAAERAFATTMAVAEIVTEQQNEPARELAKGGLALPDVKRLALAAGVEVDDVHALQRIAVRAGLLEHDSGQWTVTADAGPWLLQSTAEVWGRLAGAWLDELPSDIRTLLAGRTHDRWDEEFESLVAWLYPAGGQWMRDRVGARVHDAELLGIIANATPSAPGSLLLDEGADAASRTMATLLPHEVEQVYLQHDLSIVSPGPLAPRLDARLRTIATVESHALASSYRVSPASVNRALAVGETAESITEFLSSISLTGIPQPLAYLIAESAARYGLVRVGRTPTGSYVRSGIENLLGAMLVDQGLSALSLTREGRGELRSRYDEATVFWTLSEARYPVAAEDADGTIVPLARRRTAAAAQPPAPDPVLAIVERLRHSTPDAPQDNDRAWLERQLDAAVKARLTITVTVTVQDGSSVDYVLEPTGLGGGRLRGRDRKADVERTLPLSRITAVSSEV</sequence>
<proteinExistence type="predicted"/>
<gene>
    <name evidence="2" type="ORF">ABIE21_002026</name>
</gene>
<dbReference type="Pfam" id="PF13625">
    <property type="entry name" value="Helicase_C_3"/>
    <property type="match status" value="1"/>
</dbReference>
<comment type="caution">
    <text evidence="2">The sequence shown here is derived from an EMBL/GenBank/DDBJ whole genome shotgun (WGS) entry which is preliminary data.</text>
</comment>
<evidence type="ECO:0000259" key="1">
    <source>
        <dbReference type="Pfam" id="PF13625"/>
    </source>
</evidence>
<dbReference type="InterPro" id="IPR032830">
    <property type="entry name" value="XPB/Ssl2_N"/>
</dbReference>